<gene>
    <name evidence="1" type="ORF">MSAN_00122800</name>
</gene>
<proteinExistence type="predicted"/>
<sequence length="295" mass="33551">MHSAKARIDGRKSRVTVAIYQGNDAEEKWRQDIAKYIHPNIIQICGIASSTGIHAALFNDDLIPLQGILDHYRESHFMTVYIYACFNRDFREVFNYLYSAFQRAFYSLDCTNWIRRSTGQLCAELTPANDYLWLDVLPESSVSSGEYSLNAGVDLTKFIELLTLERYHHICDWNLRRHRSIALSADTIVNLGAVFRCSNILLEDSVEIAFLPSVQVDLGNWTISGGGTGDVMPNGWTRFQSGDVFNNTLSLTLSVYPYAQWDSWLSQANYIFRRLNIISSFEDYGTASADSFHSC</sequence>
<name>A0A8H6ZGM5_9AGAR</name>
<accession>A0A8H6ZGM5</accession>
<comment type="caution">
    <text evidence="1">The sequence shown here is derived from an EMBL/GenBank/DDBJ whole genome shotgun (WGS) entry which is preliminary data.</text>
</comment>
<dbReference type="OrthoDB" id="3013258at2759"/>
<protein>
    <submittedName>
        <fullName evidence="1">Uncharacterized protein</fullName>
    </submittedName>
</protein>
<dbReference type="AlphaFoldDB" id="A0A8H6ZGM5"/>
<organism evidence="1 2">
    <name type="scientific">Mycena sanguinolenta</name>
    <dbReference type="NCBI Taxonomy" id="230812"/>
    <lineage>
        <taxon>Eukaryota</taxon>
        <taxon>Fungi</taxon>
        <taxon>Dikarya</taxon>
        <taxon>Basidiomycota</taxon>
        <taxon>Agaricomycotina</taxon>
        <taxon>Agaricomycetes</taxon>
        <taxon>Agaricomycetidae</taxon>
        <taxon>Agaricales</taxon>
        <taxon>Marasmiineae</taxon>
        <taxon>Mycenaceae</taxon>
        <taxon>Mycena</taxon>
    </lineage>
</organism>
<evidence type="ECO:0000313" key="2">
    <source>
        <dbReference type="Proteomes" id="UP000623467"/>
    </source>
</evidence>
<dbReference type="Proteomes" id="UP000623467">
    <property type="component" value="Unassembled WGS sequence"/>
</dbReference>
<keyword evidence="2" id="KW-1185">Reference proteome</keyword>
<evidence type="ECO:0000313" key="1">
    <source>
        <dbReference type="EMBL" id="KAF7377047.1"/>
    </source>
</evidence>
<reference evidence="1" key="1">
    <citation type="submission" date="2020-05" db="EMBL/GenBank/DDBJ databases">
        <title>Mycena genomes resolve the evolution of fungal bioluminescence.</title>
        <authorList>
            <person name="Tsai I.J."/>
        </authorList>
    </citation>
    <scope>NUCLEOTIDE SEQUENCE</scope>
    <source>
        <strain evidence="1">160909Yilan</strain>
    </source>
</reference>
<dbReference type="EMBL" id="JACAZH010000001">
    <property type="protein sequence ID" value="KAF7377047.1"/>
    <property type="molecule type" value="Genomic_DNA"/>
</dbReference>